<dbReference type="Proteomes" id="UP000593892">
    <property type="component" value="Chromosome"/>
</dbReference>
<keyword evidence="2" id="KW-1185">Reference proteome</keyword>
<dbReference type="KEGG" id="pfer:IRI77_02065"/>
<dbReference type="RefSeq" id="WP_194450434.1">
    <property type="nucleotide sequence ID" value="NZ_CP063849.1"/>
</dbReference>
<evidence type="ECO:0000313" key="2">
    <source>
        <dbReference type="Proteomes" id="UP000593892"/>
    </source>
</evidence>
<dbReference type="EMBL" id="CP063849">
    <property type="protein sequence ID" value="QOY88772.1"/>
    <property type="molecule type" value="Genomic_DNA"/>
</dbReference>
<evidence type="ECO:0000313" key="1">
    <source>
        <dbReference type="EMBL" id="QOY88772.1"/>
    </source>
</evidence>
<proteinExistence type="predicted"/>
<gene>
    <name evidence="1" type="ORF">IRI77_02065</name>
</gene>
<dbReference type="AlphaFoldDB" id="A0A7S7NS15"/>
<protein>
    <submittedName>
        <fullName evidence="1">Uncharacterized protein</fullName>
    </submittedName>
</protein>
<accession>A0A7S7NS15</accession>
<name>A0A7S7NS15_PALFE</name>
<sequence>MCTLMVVSLAAVACGQASTDGTEASRFDPPFRNDVHAARPEDAGIVQIVGRQGNKAAVEAEVSLVHGHFFGGGRDAVVAMQFLPVPNGYSPANYVFSRGSGGWALRFRNDLLNAAYCRLIPTSAKKDILLCQTNFVGVEGVVDTNLYTLDFTRTPPDSEFFLQLRDTVGRGAGCLTWASLKSADYQEGTLHLVVEYGRNRLPAAGKLQGEPRNRAVQPEERPAGFPRQLYDLEFRLGSEGFALAGRSEKNFRYVTEPWDAGPDNGCSLKP</sequence>
<organism evidence="1 2">
    <name type="scientific">Paludibaculum fermentans</name>
    <dbReference type="NCBI Taxonomy" id="1473598"/>
    <lineage>
        <taxon>Bacteria</taxon>
        <taxon>Pseudomonadati</taxon>
        <taxon>Acidobacteriota</taxon>
        <taxon>Terriglobia</taxon>
        <taxon>Bryobacterales</taxon>
        <taxon>Bryobacteraceae</taxon>
        <taxon>Paludibaculum</taxon>
    </lineage>
</organism>
<reference evidence="1 2" key="1">
    <citation type="submission" date="2020-10" db="EMBL/GenBank/DDBJ databases">
        <title>Complete genome sequence of Paludibaculum fermentans P105T, a facultatively anaerobic acidobacterium capable of dissimilatory Fe(III) reduction.</title>
        <authorList>
            <person name="Dedysh S.N."/>
            <person name="Beletsky A.V."/>
            <person name="Kulichevskaya I.S."/>
            <person name="Mardanov A.V."/>
            <person name="Ravin N.V."/>
        </authorList>
    </citation>
    <scope>NUCLEOTIDE SEQUENCE [LARGE SCALE GENOMIC DNA]</scope>
    <source>
        <strain evidence="1 2">P105</strain>
    </source>
</reference>